<dbReference type="RefSeq" id="WP_033095177.1">
    <property type="nucleotide sequence ID" value="NZ_JQED01000047.1"/>
</dbReference>
<dbReference type="Gene3D" id="3.30.379.10">
    <property type="entry name" value="Chitobiase/beta-hexosaminidase domain 2-like"/>
    <property type="match status" value="1"/>
</dbReference>
<organism evidence="6 7">
    <name type="scientific">Colwellia psychrerythraea</name>
    <name type="common">Vibrio psychroerythus</name>
    <dbReference type="NCBI Taxonomy" id="28229"/>
    <lineage>
        <taxon>Bacteria</taxon>
        <taxon>Pseudomonadati</taxon>
        <taxon>Pseudomonadota</taxon>
        <taxon>Gammaproteobacteria</taxon>
        <taxon>Alteromonadales</taxon>
        <taxon>Colwelliaceae</taxon>
        <taxon>Colwellia</taxon>
    </lineage>
</organism>
<keyword evidence="6" id="KW-0326">Glycosidase</keyword>
<comment type="caution">
    <text evidence="6">The sequence shown here is derived from an EMBL/GenBank/DDBJ whole genome shotgun (WGS) entry which is preliminary data.</text>
</comment>
<dbReference type="OrthoDB" id="179563at2"/>
<protein>
    <submittedName>
        <fullName evidence="6">Alpha-N-acetylglucosaminidase</fullName>
        <ecNumber evidence="6">3.2.1.50</ecNumber>
    </submittedName>
</protein>
<evidence type="ECO:0000313" key="7">
    <source>
        <dbReference type="Proteomes" id="UP000029843"/>
    </source>
</evidence>
<dbReference type="EC" id="3.2.1.50" evidence="6"/>
<keyword evidence="2" id="KW-0732">Signal</keyword>
<feature type="signal peptide" evidence="2">
    <location>
        <begin position="1"/>
        <end position="26"/>
    </location>
</feature>
<accession>A0A099KDD1</accession>
<evidence type="ECO:0000259" key="3">
    <source>
        <dbReference type="Pfam" id="PF05089"/>
    </source>
</evidence>
<dbReference type="Pfam" id="PF12972">
    <property type="entry name" value="NAGLU_C"/>
    <property type="match status" value="1"/>
</dbReference>
<dbReference type="InterPro" id="IPR029018">
    <property type="entry name" value="Hex-like_dom2"/>
</dbReference>
<evidence type="ECO:0000313" key="6">
    <source>
        <dbReference type="EMBL" id="KGJ88381.1"/>
    </source>
</evidence>
<dbReference type="InterPro" id="IPR024733">
    <property type="entry name" value="NAGLU_tim-barrel"/>
</dbReference>
<dbReference type="InterPro" id="IPR024732">
    <property type="entry name" value="NAGLU_C"/>
</dbReference>
<dbReference type="GO" id="GO:0005975">
    <property type="term" value="P:carbohydrate metabolic process"/>
    <property type="evidence" value="ECO:0007669"/>
    <property type="project" value="UniProtKB-ARBA"/>
</dbReference>
<dbReference type="PANTHER" id="PTHR12872">
    <property type="entry name" value="ALPHA-N-ACETYLGLUCOSAMINIDASE"/>
    <property type="match status" value="1"/>
</dbReference>
<dbReference type="GO" id="GO:0004561">
    <property type="term" value="F:alpha-N-acetylglucosaminidase activity"/>
    <property type="evidence" value="ECO:0007669"/>
    <property type="project" value="UniProtKB-EC"/>
</dbReference>
<dbReference type="Pfam" id="PF12971">
    <property type="entry name" value="NAGLU_N"/>
    <property type="match status" value="1"/>
</dbReference>
<dbReference type="EMBL" id="JQED01000047">
    <property type="protein sequence ID" value="KGJ88381.1"/>
    <property type="molecule type" value="Genomic_DNA"/>
</dbReference>
<reference evidence="6 7" key="1">
    <citation type="submission" date="2014-08" db="EMBL/GenBank/DDBJ databases">
        <title>Genomic and Phenotypic Diversity of Colwellia psychrerythraea strains from Disparate Marine Basins.</title>
        <authorList>
            <person name="Techtmann S.M."/>
            <person name="Stelling S.C."/>
            <person name="Utturkar S.M."/>
            <person name="Alshibli N."/>
            <person name="Harris A."/>
            <person name="Brown S.D."/>
            <person name="Hazen T.C."/>
        </authorList>
    </citation>
    <scope>NUCLEOTIDE SEQUENCE [LARGE SCALE GENOMIC DNA]</scope>
    <source>
        <strain evidence="6 7">ND2E</strain>
    </source>
</reference>
<evidence type="ECO:0000256" key="2">
    <source>
        <dbReference type="SAM" id="SignalP"/>
    </source>
</evidence>
<dbReference type="Gene3D" id="1.20.120.670">
    <property type="entry name" value="N-acetyl-b-d-glucoasminidase"/>
    <property type="match status" value="1"/>
</dbReference>
<evidence type="ECO:0000256" key="1">
    <source>
        <dbReference type="ARBA" id="ARBA00022801"/>
    </source>
</evidence>
<feature type="domain" description="Alpha-N-acetylglucosaminidase N-terminal" evidence="4">
    <location>
        <begin position="37"/>
        <end position="107"/>
    </location>
</feature>
<dbReference type="PANTHER" id="PTHR12872:SF1">
    <property type="entry name" value="ALPHA-N-ACETYLGLUCOSAMINIDASE"/>
    <property type="match status" value="1"/>
</dbReference>
<dbReference type="PATRIC" id="fig|28229.4.peg.3567"/>
<feature type="domain" description="Alpha-N-acetylglucosaminidase tim-barrel" evidence="3">
    <location>
        <begin position="128"/>
        <end position="460"/>
    </location>
</feature>
<feature type="domain" description="Alpha-N-acetylglucosaminidase C-terminal" evidence="5">
    <location>
        <begin position="472"/>
        <end position="734"/>
    </location>
</feature>
<sequence length="741" mass="84435" precursor="true">MKNIKNYRSAIISLIMLLVCSYNSQAQSVDEFKQNSANLIERLIGKNDIFHIEKIEPKNNKSLFEVELVDKKIVLRGNNITAVASAFHTYLRVTKQAHFSWGRDRVDKVTVPASFDKIVKTSPVDLYYQFNFTAHGYSTPYWSWEEWEREIDLMALNGITHPLIISGIESVYISTFIHFGYTEEEIRSWLVLPAHIPWQLMGNIYSTNDAISQSLVNNRKVLGRKIANRLRELDMTPVLPGYYGLVPNDFANRNSASESVTKPFILPQGGWAGGYDRPSLINPNQTTFSLLAKHYYAAIEEVFGEVNYFAADPFHEGGKTSGILVPAAANKIQQSMLDHDEDSVWVLQAWHGNPRKDLLSSLSIDNTLVIDLWGDESPAWNRDGTNNAAFEGMPWAWSIIQNFGGNSGLTGNLDTIAQQFSPLGVFNNANQDNLIGLGMAMEGIEQNPVVMDFMFDMRWRDRNAGYQDIGQWLDDYSERRYGATNPHAQAAWRILADTVYHSGPYHREGTIENIFTARPSLTTLKASSWAPNYGPYYNEKALENALSLLVEAGSKLKDIETYQYDLTDVARQVVANKGRKILAKLNKSYQRKNVADFKKQKDLFLETMLVQDDLLSSIEEFTLSNWLNKANTFADNADDQKIFEENSKRIITTWAPIDSNLQDYSNREWSGLIKDYYYPRWVSFLNYKEALLTGHTEATPPNLWIFEDNWVKTQAKEETNQENLKTPYELAKALLLTVNAQ</sequence>
<evidence type="ECO:0000259" key="4">
    <source>
        <dbReference type="Pfam" id="PF12971"/>
    </source>
</evidence>
<dbReference type="Pfam" id="PF05089">
    <property type="entry name" value="NAGLU"/>
    <property type="match status" value="1"/>
</dbReference>
<dbReference type="InterPro" id="IPR007781">
    <property type="entry name" value="NAGLU"/>
</dbReference>
<keyword evidence="1 6" id="KW-0378">Hydrolase</keyword>
<feature type="chain" id="PRO_5001948520" evidence="2">
    <location>
        <begin position="27"/>
        <end position="741"/>
    </location>
</feature>
<dbReference type="AlphaFoldDB" id="A0A099KDD1"/>
<name>A0A099KDD1_COLPS</name>
<dbReference type="Gene3D" id="3.20.20.80">
    <property type="entry name" value="Glycosidases"/>
    <property type="match status" value="1"/>
</dbReference>
<gene>
    <name evidence="6" type="ORF">ND2E_4217</name>
</gene>
<proteinExistence type="predicted"/>
<evidence type="ECO:0000259" key="5">
    <source>
        <dbReference type="Pfam" id="PF12972"/>
    </source>
</evidence>
<dbReference type="Proteomes" id="UP000029843">
    <property type="component" value="Unassembled WGS sequence"/>
</dbReference>
<dbReference type="InterPro" id="IPR024240">
    <property type="entry name" value="NAGLU_N"/>
</dbReference>